<reference evidence="2 3" key="1">
    <citation type="submission" date="2015-09" db="EMBL/GenBank/DDBJ databases">
        <title>Trachymyrmex cornetzi WGS genome.</title>
        <authorList>
            <person name="Nygaard S."/>
            <person name="Hu H."/>
            <person name="Boomsma J."/>
            <person name="Zhang G."/>
        </authorList>
    </citation>
    <scope>NUCLEOTIDE SEQUENCE [LARGE SCALE GENOMIC DNA]</scope>
    <source>
        <strain evidence="2">Tcor2-1</strain>
        <tissue evidence="2">Whole body</tissue>
    </source>
</reference>
<dbReference type="EMBL" id="KQ980794">
    <property type="protein sequence ID" value="KYN13093.1"/>
    <property type="molecule type" value="Genomic_DNA"/>
</dbReference>
<protein>
    <submittedName>
        <fullName evidence="2">Uncharacterized protein</fullName>
    </submittedName>
</protein>
<name>A0A195DJN2_9HYME</name>
<accession>A0A195DJN2</accession>
<feature type="compositionally biased region" description="Basic and acidic residues" evidence="1">
    <location>
        <begin position="73"/>
        <end position="101"/>
    </location>
</feature>
<dbReference type="Proteomes" id="UP000078492">
    <property type="component" value="Unassembled WGS sequence"/>
</dbReference>
<feature type="region of interest" description="Disordered" evidence="1">
    <location>
        <begin position="58"/>
        <end position="101"/>
    </location>
</feature>
<evidence type="ECO:0000256" key="1">
    <source>
        <dbReference type="SAM" id="MobiDB-lite"/>
    </source>
</evidence>
<dbReference type="AlphaFoldDB" id="A0A195DJN2"/>
<evidence type="ECO:0000313" key="2">
    <source>
        <dbReference type="EMBL" id="KYN13093.1"/>
    </source>
</evidence>
<proteinExistence type="predicted"/>
<evidence type="ECO:0000313" key="3">
    <source>
        <dbReference type="Proteomes" id="UP000078492"/>
    </source>
</evidence>
<keyword evidence="3" id="KW-1185">Reference proteome</keyword>
<sequence>MSNRSWGITLLAKGDGKGIAISVACTVGEGGRKQRGVRSSQIWLAVAFHRFVVRAYPSSSENRRRSTVVEGSSGRDRREKFKREEERERERERLRKSERKI</sequence>
<organism evidence="2 3">
    <name type="scientific">Trachymyrmex cornetzi</name>
    <dbReference type="NCBI Taxonomy" id="471704"/>
    <lineage>
        <taxon>Eukaryota</taxon>
        <taxon>Metazoa</taxon>
        <taxon>Ecdysozoa</taxon>
        <taxon>Arthropoda</taxon>
        <taxon>Hexapoda</taxon>
        <taxon>Insecta</taxon>
        <taxon>Pterygota</taxon>
        <taxon>Neoptera</taxon>
        <taxon>Endopterygota</taxon>
        <taxon>Hymenoptera</taxon>
        <taxon>Apocrita</taxon>
        <taxon>Aculeata</taxon>
        <taxon>Formicoidea</taxon>
        <taxon>Formicidae</taxon>
        <taxon>Myrmicinae</taxon>
        <taxon>Trachymyrmex</taxon>
    </lineage>
</organism>
<gene>
    <name evidence="2" type="ORF">ALC57_14776</name>
</gene>